<keyword evidence="2 7" id="KW-0812">Transmembrane</keyword>
<dbReference type="Gene3D" id="3.40.50.300">
    <property type="entry name" value="P-loop containing nucleotide triphosphate hydrolases"/>
    <property type="match status" value="1"/>
</dbReference>
<organism evidence="10 11">
    <name type="scientific">Lactococcus taiwanensis</name>
    <dbReference type="NCBI Taxonomy" id="1151742"/>
    <lineage>
        <taxon>Bacteria</taxon>
        <taxon>Bacillati</taxon>
        <taxon>Bacillota</taxon>
        <taxon>Bacilli</taxon>
        <taxon>Lactobacillales</taxon>
        <taxon>Streptococcaceae</taxon>
        <taxon>Lactococcus</taxon>
    </lineage>
</organism>
<proteinExistence type="predicted"/>
<dbReference type="GO" id="GO:0034040">
    <property type="term" value="F:ATPase-coupled lipid transmembrane transporter activity"/>
    <property type="evidence" value="ECO:0007669"/>
    <property type="project" value="TreeGrafter"/>
</dbReference>
<gene>
    <name evidence="10" type="primary">cydC</name>
    <name evidence="10" type="ORF">JW886_04005</name>
</gene>
<dbReference type="SMART" id="SM00382">
    <property type="entry name" value="AAA"/>
    <property type="match status" value="1"/>
</dbReference>
<dbReference type="InterPro" id="IPR036640">
    <property type="entry name" value="ABC1_TM_sf"/>
</dbReference>
<dbReference type="AlphaFoldDB" id="A0AA45QS26"/>
<dbReference type="Gene3D" id="1.20.1560.10">
    <property type="entry name" value="ABC transporter type 1, transmembrane domain"/>
    <property type="match status" value="1"/>
</dbReference>
<evidence type="ECO:0000259" key="8">
    <source>
        <dbReference type="PROSITE" id="PS50893"/>
    </source>
</evidence>
<dbReference type="EMBL" id="CP070872">
    <property type="protein sequence ID" value="QSE77415.1"/>
    <property type="molecule type" value="Genomic_DNA"/>
</dbReference>
<dbReference type="NCBIfam" id="TIGR02868">
    <property type="entry name" value="CydC"/>
    <property type="match status" value="1"/>
</dbReference>
<dbReference type="InterPro" id="IPR003439">
    <property type="entry name" value="ABC_transporter-like_ATP-bd"/>
</dbReference>
<accession>A0AA45QS26</accession>
<dbReference type="CDD" id="cd03247">
    <property type="entry name" value="ABCC_cytochrome_bd"/>
    <property type="match status" value="1"/>
</dbReference>
<evidence type="ECO:0000313" key="11">
    <source>
        <dbReference type="Proteomes" id="UP000663608"/>
    </source>
</evidence>
<dbReference type="PANTHER" id="PTHR24221:SF653">
    <property type="entry name" value="TRANSPORT ATP-BINDING PROTEIN CYDC"/>
    <property type="match status" value="1"/>
</dbReference>
<evidence type="ECO:0000256" key="1">
    <source>
        <dbReference type="ARBA" id="ARBA00004651"/>
    </source>
</evidence>
<protein>
    <submittedName>
        <fullName evidence="10">Thiol reductant ABC exporter subunit CydC</fullName>
    </submittedName>
</protein>
<evidence type="ECO:0000259" key="9">
    <source>
        <dbReference type="PROSITE" id="PS50929"/>
    </source>
</evidence>
<dbReference type="RefSeq" id="WP_205872367.1">
    <property type="nucleotide sequence ID" value="NZ_CP070872.1"/>
</dbReference>
<dbReference type="GO" id="GO:0045454">
    <property type="term" value="P:cell redox homeostasis"/>
    <property type="evidence" value="ECO:0007669"/>
    <property type="project" value="InterPro"/>
</dbReference>
<evidence type="ECO:0000256" key="2">
    <source>
        <dbReference type="ARBA" id="ARBA00022692"/>
    </source>
</evidence>
<dbReference type="PANTHER" id="PTHR24221">
    <property type="entry name" value="ATP-BINDING CASSETTE SUB-FAMILY B"/>
    <property type="match status" value="1"/>
</dbReference>
<dbReference type="InterPro" id="IPR014223">
    <property type="entry name" value="ABC_CydC/D"/>
</dbReference>
<keyword evidence="3" id="KW-0547">Nucleotide-binding</keyword>
<evidence type="ECO:0000256" key="4">
    <source>
        <dbReference type="ARBA" id="ARBA00022840"/>
    </source>
</evidence>
<dbReference type="GO" id="GO:0005886">
    <property type="term" value="C:plasma membrane"/>
    <property type="evidence" value="ECO:0007669"/>
    <property type="project" value="UniProtKB-SubCell"/>
</dbReference>
<feature type="transmembrane region" description="Helical" evidence="7">
    <location>
        <begin position="252"/>
        <end position="269"/>
    </location>
</feature>
<dbReference type="Pfam" id="PF00005">
    <property type="entry name" value="ABC_tran"/>
    <property type="match status" value="1"/>
</dbReference>
<dbReference type="PROSITE" id="PS50929">
    <property type="entry name" value="ABC_TM1F"/>
    <property type="match status" value="1"/>
</dbReference>
<evidence type="ECO:0000256" key="6">
    <source>
        <dbReference type="ARBA" id="ARBA00023136"/>
    </source>
</evidence>
<dbReference type="InterPro" id="IPR017871">
    <property type="entry name" value="ABC_transporter-like_CS"/>
</dbReference>
<keyword evidence="6 7" id="KW-0472">Membrane</keyword>
<dbReference type="KEGG" id="lti:JW886_04005"/>
<dbReference type="Pfam" id="PF00664">
    <property type="entry name" value="ABC_membrane"/>
    <property type="match status" value="1"/>
</dbReference>
<keyword evidence="4" id="KW-0067">ATP-binding</keyword>
<comment type="subcellular location">
    <subcellularLocation>
        <location evidence="1">Cell membrane</location>
        <topology evidence="1">Multi-pass membrane protein</topology>
    </subcellularLocation>
</comment>
<feature type="transmembrane region" description="Helical" evidence="7">
    <location>
        <begin position="136"/>
        <end position="157"/>
    </location>
</feature>
<dbReference type="PROSITE" id="PS00211">
    <property type="entry name" value="ABC_TRANSPORTER_1"/>
    <property type="match status" value="1"/>
</dbReference>
<keyword evidence="5 7" id="KW-1133">Transmembrane helix</keyword>
<dbReference type="GO" id="GO:0140359">
    <property type="term" value="F:ABC-type transporter activity"/>
    <property type="evidence" value="ECO:0007669"/>
    <property type="project" value="InterPro"/>
</dbReference>
<dbReference type="SUPFAM" id="SSF52540">
    <property type="entry name" value="P-loop containing nucleoside triphosphate hydrolases"/>
    <property type="match status" value="1"/>
</dbReference>
<dbReference type="GO" id="GO:0005524">
    <property type="term" value="F:ATP binding"/>
    <property type="evidence" value="ECO:0007669"/>
    <property type="project" value="UniProtKB-KW"/>
</dbReference>
<feature type="transmembrane region" description="Helical" evidence="7">
    <location>
        <begin position="60"/>
        <end position="79"/>
    </location>
</feature>
<dbReference type="InterPro" id="IPR039421">
    <property type="entry name" value="Type_1_exporter"/>
</dbReference>
<reference evidence="10 11" key="1">
    <citation type="submission" date="2021-02" db="EMBL/GenBank/DDBJ databases">
        <title>Complete genome sequence of Lactococcus lactis strain K_LL004.</title>
        <authorList>
            <person name="Kim H.B."/>
        </authorList>
    </citation>
    <scope>NUCLEOTIDE SEQUENCE [LARGE SCALE GENOMIC DNA]</scope>
    <source>
        <strain evidence="10 11">K_LL004</strain>
    </source>
</reference>
<sequence length="576" mass="64849">MKLKTILFGNDWITPFLKKYRKGFVLAIFLGTITMAMAGLLMFSSGYVISKSATKPENILMIYVPVLFVRIFGIGRPVMRYVERLTSHNWILRITSLLRKKLYLRLEKSAVNLSERYKLGELLGVLNEDIGNLQDLFLRTLFPVLIAGTLAIALVIASGFFSLWLALGVALFLGFLIVVLPLISLKFTMKLDEELKAYRNDLFSHLTDDILGLQDWVLSGRKEDFLTAYRGAEVSARKRQAKLLSFGRKRNLFLQVVYTLLVIYLMAWSSGALNTGDAPNYIAAVSLMAFPLFDAFSPLSDAVVETNRYGDSVRRLNDLPDPNETLRDQVITDVDLRIEHLDFAFEEEKKLFHDFSLQVKRGEHLAILGRSGVGKSTLAGLIRGDLIPHKGNISFGGIAPSKAKNVEDKIGVINQSPYLFAASLRSNLTLANLHATDEEIWEALELVGLREMVEKLPKGLSEEVDEAGERFSGGERQRLALARILLSDVEVVILDEPTVSLDPITENQLLRLFFERLRHKTIIFITHHLLGVHQMDRVLFLEEGKIKFDGSPANLMASNATFQQLYKLDLGEEKTD</sequence>
<evidence type="ECO:0000256" key="3">
    <source>
        <dbReference type="ARBA" id="ARBA00022741"/>
    </source>
</evidence>
<feature type="domain" description="ABC transporter" evidence="8">
    <location>
        <begin position="336"/>
        <end position="568"/>
    </location>
</feature>
<dbReference type="InterPro" id="IPR027417">
    <property type="entry name" value="P-loop_NTPase"/>
</dbReference>
<dbReference type="PROSITE" id="PS50893">
    <property type="entry name" value="ABC_TRANSPORTER_2"/>
    <property type="match status" value="1"/>
</dbReference>
<feature type="transmembrane region" description="Helical" evidence="7">
    <location>
        <begin position="163"/>
        <end position="183"/>
    </location>
</feature>
<dbReference type="SUPFAM" id="SSF90123">
    <property type="entry name" value="ABC transporter transmembrane region"/>
    <property type="match status" value="1"/>
</dbReference>
<evidence type="ECO:0000256" key="7">
    <source>
        <dbReference type="SAM" id="Phobius"/>
    </source>
</evidence>
<feature type="transmembrane region" description="Helical" evidence="7">
    <location>
        <begin position="24"/>
        <end position="48"/>
    </location>
</feature>
<dbReference type="InterPro" id="IPR011527">
    <property type="entry name" value="ABC1_TM_dom"/>
</dbReference>
<keyword evidence="11" id="KW-1185">Reference proteome</keyword>
<dbReference type="GO" id="GO:0016887">
    <property type="term" value="F:ATP hydrolysis activity"/>
    <property type="evidence" value="ECO:0007669"/>
    <property type="project" value="InterPro"/>
</dbReference>
<dbReference type="GO" id="GO:0034775">
    <property type="term" value="P:glutathione transmembrane transport"/>
    <property type="evidence" value="ECO:0007669"/>
    <property type="project" value="InterPro"/>
</dbReference>
<evidence type="ECO:0000256" key="5">
    <source>
        <dbReference type="ARBA" id="ARBA00022989"/>
    </source>
</evidence>
<feature type="domain" description="ABC transmembrane type-1" evidence="9">
    <location>
        <begin position="25"/>
        <end position="308"/>
    </location>
</feature>
<dbReference type="InterPro" id="IPR003593">
    <property type="entry name" value="AAA+_ATPase"/>
</dbReference>
<evidence type="ECO:0000313" key="10">
    <source>
        <dbReference type="EMBL" id="QSE77415.1"/>
    </source>
</evidence>
<name>A0AA45QS26_9LACT</name>
<dbReference type="Proteomes" id="UP000663608">
    <property type="component" value="Chromosome"/>
</dbReference>